<dbReference type="SUPFAM" id="SSF81901">
    <property type="entry name" value="HCP-like"/>
    <property type="match status" value="1"/>
</dbReference>
<evidence type="ECO:0000313" key="2">
    <source>
        <dbReference type="Proteomes" id="UP000650616"/>
    </source>
</evidence>
<protein>
    <recommendedName>
        <fullName evidence="3">Beta-lactamase</fullName>
    </recommendedName>
</protein>
<proteinExistence type="predicted"/>
<comment type="caution">
    <text evidence="1">The sequence shown here is derived from an EMBL/GenBank/DDBJ whole genome shotgun (WGS) entry which is preliminary data.</text>
</comment>
<name>A0AAW3ZW77_9BACT</name>
<evidence type="ECO:0000313" key="1">
    <source>
        <dbReference type="EMBL" id="MBE3608708.1"/>
    </source>
</evidence>
<dbReference type="InterPro" id="IPR011990">
    <property type="entry name" value="TPR-like_helical_dom_sf"/>
</dbReference>
<dbReference type="RefSeq" id="WP_170017010.1">
    <property type="nucleotide sequence ID" value="NZ_CP012545.1"/>
</dbReference>
<accession>A0AAW3ZW77</accession>
<sequence length="92" mass="10277">MRILLACVFMFIQIFADQSDITQEMSALEQGCKNSVAKDCYRLGIIFEMQKNQAKAAEYYNLGCELGNMSACHDFAIISLEIPDANKSKIGD</sequence>
<organism evidence="1 2">
    <name type="scientific">Campylobacter californiensis</name>
    <dbReference type="NCBI Taxonomy" id="1032243"/>
    <lineage>
        <taxon>Bacteria</taxon>
        <taxon>Pseudomonadati</taxon>
        <taxon>Campylobacterota</taxon>
        <taxon>Epsilonproteobacteria</taxon>
        <taxon>Campylobacterales</taxon>
        <taxon>Campylobacteraceae</taxon>
        <taxon>Campylobacter</taxon>
    </lineage>
</organism>
<dbReference type="AlphaFoldDB" id="A0AAW3ZW77"/>
<keyword evidence="2" id="KW-1185">Reference proteome</keyword>
<dbReference type="Proteomes" id="UP000650616">
    <property type="component" value="Unassembled WGS sequence"/>
</dbReference>
<dbReference type="EMBL" id="LIWG01000012">
    <property type="protein sequence ID" value="MBE3608708.1"/>
    <property type="molecule type" value="Genomic_DNA"/>
</dbReference>
<dbReference type="Gene3D" id="1.25.40.10">
    <property type="entry name" value="Tetratricopeptide repeat domain"/>
    <property type="match status" value="1"/>
</dbReference>
<reference evidence="1 2" key="1">
    <citation type="submission" date="2015-08" db="EMBL/GenBank/DDBJ databases">
        <title>Comparative genomics of the Campylobacter concisus group.</title>
        <authorList>
            <person name="Yee E."/>
            <person name="Chapman M.H."/>
            <person name="Huynh S."/>
            <person name="Bono J.L."/>
            <person name="On S.L."/>
            <person name="St Leger J."/>
            <person name="Foster G."/>
            <person name="Parker C.T."/>
            <person name="Miller W.G."/>
        </authorList>
    </citation>
    <scope>NUCLEOTIDE SEQUENCE [LARGE SCALE GENOMIC DNA]</scope>
    <source>
        <strain evidence="1 2">RM9337</strain>
    </source>
</reference>
<evidence type="ECO:0008006" key="3">
    <source>
        <dbReference type="Google" id="ProtNLM"/>
    </source>
</evidence>
<gene>
    <name evidence="1" type="ORF">CCAL9337_08255</name>
</gene>